<keyword evidence="2" id="KW-1133">Transmembrane helix</keyword>
<evidence type="ECO:0000313" key="3">
    <source>
        <dbReference type="EMBL" id="ARN80369.1"/>
    </source>
</evidence>
<keyword evidence="2" id="KW-0472">Membrane</keyword>
<organism evidence="3 4">
    <name type="scientific">Methylocystis bryophila</name>
    <dbReference type="NCBI Taxonomy" id="655015"/>
    <lineage>
        <taxon>Bacteria</taxon>
        <taxon>Pseudomonadati</taxon>
        <taxon>Pseudomonadota</taxon>
        <taxon>Alphaproteobacteria</taxon>
        <taxon>Hyphomicrobiales</taxon>
        <taxon>Methylocystaceae</taxon>
        <taxon>Methylocystis</taxon>
    </lineage>
</organism>
<feature type="region of interest" description="Disordered" evidence="1">
    <location>
        <begin position="1"/>
        <end position="22"/>
    </location>
</feature>
<gene>
    <name evidence="3" type="ORF">B1812_03930</name>
</gene>
<dbReference type="EMBL" id="CP019948">
    <property type="protein sequence ID" value="ARN80369.1"/>
    <property type="molecule type" value="Genomic_DNA"/>
</dbReference>
<protein>
    <submittedName>
        <fullName evidence="3">Uncharacterized protein</fullName>
    </submittedName>
</protein>
<name>A0A1W6MS97_9HYPH</name>
<keyword evidence="4" id="KW-1185">Reference proteome</keyword>
<keyword evidence="2" id="KW-0812">Transmembrane</keyword>
<dbReference type="KEGG" id="mbry:B1812_03930"/>
<evidence type="ECO:0000256" key="2">
    <source>
        <dbReference type="SAM" id="Phobius"/>
    </source>
</evidence>
<feature type="transmembrane region" description="Helical" evidence="2">
    <location>
        <begin position="57"/>
        <end position="74"/>
    </location>
</feature>
<dbReference type="Proteomes" id="UP000193978">
    <property type="component" value="Chromosome"/>
</dbReference>
<sequence>MYRCDGLRRRRRRNKATRDSVLNEEPSMGKLITNLAFITMISTPAIAMAKATHSPEVGVGILGAALAAGVVQVFF</sequence>
<evidence type="ECO:0000313" key="4">
    <source>
        <dbReference type="Proteomes" id="UP000193978"/>
    </source>
</evidence>
<accession>A0A1W6MS97</accession>
<evidence type="ECO:0000256" key="1">
    <source>
        <dbReference type="SAM" id="MobiDB-lite"/>
    </source>
</evidence>
<dbReference type="AlphaFoldDB" id="A0A1W6MS97"/>
<reference evidence="3 4" key="1">
    <citation type="submission" date="2017-02" db="EMBL/GenBank/DDBJ databases">
        <authorList>
            <person name="Peterson S.W."/>
        </authorList>
    </citation>
    <scope>NUCLEOTIDE SEQUENCE [LARGE SCALE GENOMIC DNA]</scope>
    <source>
        <strain evidence="3 4">S285</strain>
    </source>
</reference>
<proteinExistence type="predicted"/>